<reference evidence="4 5" key="1">
    <citation type="submission" date="2019-02" db="EMBL/GenBank/DDBJ databases">
        <title>Haloarcula mannanilyticum sp. nov., a mannan degrading haloarchaeon isolated from commercial salt.</title>
        <authorList>
            <person name="Enomoto S."/>
            <person name="Shimane Y."/>
            <person name="Kamekura M."/>
            <person name="Ito T."/>
            <person name="Moriya O."/>
            <person name="Ihara K."/>
            <person name="Takahashi-Ando N."/>
            <person name="Fukushima Y."/>
            <person name="Yoshida Y."/>
            <person name="Usama R."/>
            <person name="Takai K."/>
            <person name="Minegishi H."/>
        </authorList>
    </citation>
    <scope>NUCLEOTIDE SEQUENCE [LARGE SCALE GENOMIC DNA]</scope>
    <source>
        <strain evidence="4 5">MD130-1</strain>
    </source>
</reference>
<feature type="domain" description="SHOCT" evidence="3">
    <location>
        <begin position="84"/>
        <end position="111"/>
    </location>
</feature>
<feature type="compositionally biased region" description="Basic and acidic residues" evidence="1">
    <location>
        <begin position="85"/>
        <end position="95"/>
    </location>
</feature>
<keyword evidence="2" id="KW-0812">Transmembrane</keyword>
<evidence type="ECO:0000259" key="3">
    <source>
        <dbReference type="Pfam" id="PF09851"/>
    </source>
</evidence>
<comment type="caution">
    <text evidence="4">The sequence shown here is derived from an EMBL/GenBank/DDBJ whole genome shotgun (WGS) entry which is preliminary data.</text>
</comment>
<dbReference type="EMBL" id="BIXZ01000001">
    <property type="protein sequence ID" value="GCF13426.1"/>
    <property type="molecule type" value="Genomic_DNA"/>
</dbReference>
<evidence type="ECO:0000256" key="2">
    <source>
        <dbReference type="SAM" id="Phobius"/>
    </source>
</evidence>
<dbReference type="Pfam" id="PF09851">
    <property type="entry name" value="SHOCT"/>
    <property type="match status" value="1"/>
</dbReference>
<keyword evidence="2" id="KW-1133">Transmembrane helix</keyword>
<proteinExistence type="predicted"/>
<accession>A0A4C2EG40</accession>
<gene>
    <name evidence="4" type="ORF">Harman_13610</name>
</gene>
<keyword evidence="5" id="KW-1185">Reference proteome</keyword>
<evidence type="ECO:0000313" key="4">
    <source>
        <dbReference type="EMBL" id="GCF13426.1"/>
    </source>
</evidence>
<evidence type="ECO:0000313" key="5">
    <source>
        <dbReference type="Proteomes" id="UP000304382"/>
    </source>
</evidence>
<dbReference type="Proteomes" id="UP000304382">
    <property type="component" value="Unassembled WGS sequence"/>
</dbReference>
<dbReference type="OrthoDB" id="178074at2157"/>
<dbReference type="AlphaFoldDB" id="A0A4C2EG40"/>
<organism evidence="4 5">
    <name type="scientific">Haloarcula mannanilytica</name>
    <dbReference type="NCBI Taxonomy" id="2509225"/>
    <lineage>
        <taxon>Archaea</taxon>
        <taxon>Methanobacteriati</taxon>
        <taxon>Methanobacteriota</taxon>
        <taxon>Stenosarchaea group</taxon>
        <taxon>Halobacteria</taxon>
        <taxon>Halobacteriales</taxon>
        <taxon>Haloarculaceae</taxon>
        <taxon>Haloarcula</taxon>
    </lineage>
</organism>
<name>A0A4C2EG40_9EURY</name>
<protein>
    <recommendedName>
        <fullName evidence="3">SHOCT domain-containing protein</fullName>
    </recommendedName>
</protein>
<sequence>MTDRSPRERARANATELASLAVTGFWLVALVTGQEWWLAALLVGYVVVVPLVELLYGDADEEAAESSVDATAATQPSSTETDETPLERLRRRYADGELTDEQFERKLERLLETETLEDIEDSAALRDQEWDPQHETERT</sequence>
<feature type="compositionally biased region" description="Basic and acidic residues" evidence="1">
    <location>
        <begin position="123"/>
        <end position="139"/>
    </location>
</feature>
<evidence type="ECO:0000256" key="1">
    <source>
        <dbReference type="SAM" id="MobiDB-lite"/>
    </source>
</evidence>
<feature type="region of interest" description="Disordered" evidence="1">
    <location>
        <begin position="118"/>
        <end position="139"/>
    </location>
</feature>
<dbReference type="InterPro" id="IPR018649">
    <property type="entry name" value="SHOCT"/>
</dbReference>
<keyword evidence="2" id="KW-0472">Membrane</keyword>
<dbReference type="RefSeq" id="WP_137683039.1">
    <property type="nucleotide sequence ID" value="NZ_BIXZ01000001.1"/>
</dbReference>
<feature type="region of interest" description="Disordered" evidence="1">
    <location>
        <begin position="65"/>
        <end position="97"/>
    </location>
</feature>
<feature type="transmembrane region" description="Helical" evidence="2">
    <location>
        <begin position="12"/>
        <end position="30"/>
    </location>
</feature>
<feature type="compositionally biased region" description="Low complexity" evidence="1">
    <location>
        <begin position="65"/>
        <end position="74"/>
    </location>
</feature>
<feature type="transmembrane region" description="Helical" evidence="2">
    <location>
        <begin position="36"/>
        <end position="56"/>
    </location>
</feature>